<dbReference type="EMBL" id="BMHI01000001">
    <property type="protein sequence ID" value="GGB20417.1"/>
    <property type="molecule type" value="Genomic_DNA"/>
</dbReference>
<organism evidence="2 3">
    <name type="scientific">Flexivirga endophytica</name>
    <dbReference type="NCBI Taxonomy" id="1849103"/>
    <lineage>
        <taxon>Bacteria</taxon>
        <taxon>Bacillati</taxon>
        <taxon>Actinomycetota</taxon>
        <taxon>Actinomycetes</taxon>
        <taxon>Micrococcales</taxon>
        <taxon>Dermacoccaceae</taxon>
        <taxon>Flexivirga</taxon>
    </lineage>
</organism>
<evidence type="ECO:0000256" key="1">
    <source>
        <dbReference type="SAM" id="Phobius"/>
    </source>
</evidence>
<feature type="transmembrane region" description="Helical" evidence="1">
    <location>
        <begin position="161"/>
        <end position="180"/>
    </location>
</feature>
<dbReference type="RefSeq" id="WP_188835610.1">
    <property type="nucleotide sequence ID" value="NZ_BMHI01000001.1"/>
</dbReference>
<dbReference type="Pfam" id="PF13398">
    <property type="entry name" value="Peptidase_M50B"/>
    <property type="match status" value="1"/>
</dbReference>
<dbReference type="InterPro" id="IPR049500">
    <property type="entry name" value="Peptidase_M50B-like"/>
</dbReference>
<reference evidence="2" key="1">
    <citation type="journal article" date="2014" name="Int. J. Syst. Evol. Microbiol.">
        <title>Complete genome sequence of Corynebacterium casei LMG S-19264T (=DSM 44701T), isolated from a smear-ripened cheese.</title>
        <authorList>
            <consortium name="US DOE Joint Genome Institute (JGI-PGF)"/>
            <person name="Walter F."/>
            <person name="Albersmeier A."/>
            <person name="Kalinowski J."/>
            <person name="Ruckert C."/>
        </authorList>
    </citation>
    <scope>NUCLEOTIDE SEQUENCE</scope>
    <source>
        <strain evidence="2">CGMCC 1.15085</strain>
    </source>
</reference>
<evidence type="ECO:0000313" key="2">
    <source>
        <dbReference type="EMBL" id="GGB20417.1"/>
    </source>
</evidence>
<feature type="transmembrane region" description="Helical" evidence="1">
    <location>
        <begin position="85"/>
        <end position="105"/>
    </location>
</feature>
<dbReference type="PROSITE" id="PS51257">
    <property type="entry name" value="PROKAR_LIPOPROTEIN"/>
    <property type="match status" value="1"/>
</dbReference>
<comment type="caution">
    <text evidence="2">The sequence shown here is derived from an EMBL/GenBank/DDBJ whole genome shotgun (WGS) entry which is preliminary data.</text>
</comment>
<keyword evidence="1" id="KW-0472">Membrane</keyword>
<dbReference type="Proteomes" id="UP000636793">
    <property type="component" value="Unassembled WGS sequence"/>
</dbReference>
<gene>
    <name evidence="2" type="ORF">GCM10011492_07910</name>
</gene>
<protein>
    <submittedName>
        <fullName evidence="2">Membrane protein</fullName>
    </submittedName>
</protein>
<keyword evidence="3" id="KW-1185">Reference proteome</keyword>
<evidence type="ECO:0000313" key="3">
    <source>
        <dbReference type="Proteomes" id="UP000636793"/>
    </source>
</evidence>
<feature type="transmembrane region" description="Helical" evidence="1">
    <location>
        <begin position="135"/>
        <end position="155"/>
    </location>
</feature>
<keyword evidence="1" id="KW-0812">Transmembrane</keyword>
<dbReference type="AlphaFoldDB" id="A0A916WNV7"/>
<feature type="transmembrane region" description="Helical" evidence="1">
    <location>
        <begin position="111"/>
        <end position="130"/>
    </location>
</feature>
<feature type="transmembrane region" description="Helical" evidence="1">
    <location>
        <begin position="20"/>
        <end position="37"/>
    </location>
</feature>
<name>A0A916WNV7_9MICO</name>
<dbReference type="PANTHER" id="PTHR33979:SF2">
    <property type="entry name" value="PEPTIDASE M50B-LIKE-DOMAIN-CONTAINING PROTEIN"/>
    <property type="match status" value="1"/>
</dbReference>
<reference evidence="2" key="2">
    <citation type="submission" date="2020-09" db="EMBL/GenBank/DDBJ databases">
        <authorList>
            <person name="Sun Q."/>
            <person name="Zhou Y."/>
        </authorList>
    </citation>
    <scope>NUCLEOTIDE SEQUENCE</scope>
    <source>
        <strain evidence="2">CGMCC 1.15085</strain>
    </source>
</reference>
<accession>A0A916WNV7</accession>
<dbReference type="PANTHER" id="PTHR33979">
    <property type="entry name" value="OS02G0221600 PROTEIN"/>
    <property type="match status" value="1"/>
</dbReference>
<sequence length="231" mass="24504">MDQWWDRATAITPAPDQRGTLLLALVAAACILWSPVWRMTRHLVTVVHEGAHGLVALLVGRRLAGIRLHSDSSGLTVSKGRPTGVGMVLTLLAGYVGPAVLGVLLSTGVHSGHAVGTLWLLLVALALLLLQIRNLYGLCVVLVSGVGLFAVTWWLDPTAQTAIAQTIGWFLLLAGPWSLIDLQRSRHAGVAPQSDPDQLARITGVPGLIWWSLMFLSSLGCLAGGARLLLG</sequence>
<feature type="transmembrane region" description="Helical" evidence="1">
    <location>
        <begin position="208"/>
        <end position="230"/>
    </location>
</feature>
<proteinExistence type="predicted"/>
<keyword evidence="1" id="KW-1133">Transmembrane helix</keyword>